<reference evidence="2 3" key="1">
    <citation type="submission" date="2019-11" db="EMBL/GenBank/DDBJ databases">
        <title>Whole genome sequence of Oryza granulata.</title>
        <authorList>
            <person name="Li W."/>
        </authorList>
    </citation>
    <scope>NUCLEOTIDE SEQUENCE [LARGE SCALE GENOMIC DNA]</scope>
    <source>
        <strain evidence="3">cv. Menghai</strain>
        <tissue evidence="2">Leaf</tissue>
    </source>
</reference>
<feature type="compositionally biased region" description="Polar residues" evidence="1">
    <location>
        <begin position="35"/>
        <end position="44"/>
    </location>
</feature>
<accession>A0A6G1BLS3</accession>
<gene>
    <name evidence="2" type="ORF">E2562_017816</name>
</gene>
<name>A0A6G1BLS3_9ORYZ</name>
<dbReference type="AlphaFoldDB" id="A0A6G1BLS3"/>
<keyword evidence="3" id="KW-1185">Reference proteome</keyword>
<proteinExistence type="predicted"/>
<sequence length="69" mass="7107">MASPPHLPALRRAPVSLPCAPSIAVGDGNDKSENDSSGLNSRTVVTAARGDDNGENNGNGEFEERGSSR</sequence>
<evidence type="ECO:0000313" key="2">
    <source>
        <dbReference type="EMBL" id="KAF0888822.1"/>
    </source>
</evidence>
<dbReference type="Proteomes" id="UP000479710">
    <property type="component" value="Unassembled WGS sequence"/>
</dbReference>
<dbReference type="EMBL" id="SPHZ02000012">
    <property type="protein sequence ID" value="KAF0888822.1"/>
    <property type="molecule type" value="Genomic_DNA"/>
</dbReference>
<feature type="region of interest" description="Disordered" evidence="1">
    <location>
        <begin position="1"/>
        <end position="69"/>
    </location>
</feature>
<evidence type="ECO:0000313" key="3">
    <source>
        <dbReference type="Proteomes" id="UP000479710"/>
    </source>
</evidence>
<protein>
    <submittedName>
        <fullName evidence="2">Uncharacterized protein</fullName>
    </submittedName>
</protein>
<organism evidence="2 3">
    <name type="scientific">Oryza meyeriana var. granulata</name>
    <dbReference type="NCBI Taxonomy" id="110450"/>
    <lineage>
        <taxon>Eukaryota</taxon>
        <taxon>Viridiplantae</taxon>
        <taxon>Streptophyta</taxon>
        <taxon>Embryophyta</taxon>
        <taxon>Tracheophyta</taxon>
        <taxon>Spermatophyta</taxon>
        <taxon>Magnoliopsida</taxon>
        <taxon>Liliopsida</taxon>
        <taxon>Poales</taxon>
        <taxon>Poaceae</taxon>
        <taxon>BOP clade</taxon>
        <taxon>Oryzoideae</taxon>
        <taxon>Oryzeae</taxon>
        <taxon>Oryzinae</taxon>
        <taxon>Oryza</taxon>
        <taxon>Oryza meyeriana</taxon>
    </lineage>
</organism>
<evidence type="ECO:0000256" key="1">
    <source>
        <dbReference type="SAM" id="MobiDB-lite"/>
    </source>
</evidence>
<comment type="caution">
    <text evidence="2">The sequence shown here is derived from an EMBL/GenBank/DDBJ whole genome shotgun (WGS) entry which is preliminary data.</text>
</comment>